<dbReference type="InterPro" id="IPR012340">
    <property type="entry name" value="NA-bd_OB-fold"/>
</dbReference>
<dbReference type="CDD" id="cd14332">
    <property type="entry name" value="UBA_RuvA_C"/>
    <property type="match status" value="1"/>
</dbReference>
<dbReference type="GO" id="GO:0016787">
    <property type="term" value="F:hydrolase activity"/>
    <property type="evidence" value="ECO:0007669"/>
    <property type="project" value="UniProtKB-KW"/>
</dbReference>
<proteinExistence type="inferred from homology"/>
<evidence type="ECO:0000259" key="5">
    <source>
        <dbReference type="SMART" id="SM00278"/>
    </source>
</evidence>
<dbReference type="SUPFAM" id="SSF47781">
    <property type="entry name" value="RuvA domain 2-like"/>
    <property type="match status" value="1"/>
</dbReference>
<dbReference type="InterPro" id="IPR010994">
    <property type="entry name" value="RuvA_2-like"/>
</dbReference>
<keyword evidence="7" id="KW-0378">Hydrolase</keyword>
<dbReference type="InterPro" id="IPR011114">
    <property type="entry name" value="RuvA_C"/>
</dbReference>
<organism evidence="7">
    <name type="scientific">metagenome</name>
    <dbReference type="NCBI Taxonomy" id="256318"/>
    <lineage>
        <taxon>unclassified sequences</taxon>
        <taxon>metagenomes</taxon>
    </lineage>
</organism>
<feature type="domain" description="Helix-hairpin-helix DNA-binding motif class 1" evidence="5">
    <location>
        <begin position="107"/>
        <end position="126"/>
    </location>
</feature>
<dbReference type="AlphaFoldDB" id="A0A380TJY4"/>
<dbReference type="SMART" id="SM00278">
    <property type="entry name" value="HhH1"/>
    <property type="match status" value="2"/>
</dbReference>
<keyword evidence="4" id="KW-0234">DNA repair</keyword>
<sequence length="214" mass="21398">MIAKLTGIVDTIGSGFAVIDVGGVGYLVQCSGRTLAGLSPGARVSLVTDMQVREDAIVLYGFADTAEQECFRMLTGVQGVGGKAALSILAVVTPGDLVAAIVSADRAMLTRAPGIGPKLATRIINELRASIEKTAAHGQRTGGGGVSSGVAGGVIWGASSGVADAVSALANLGFKPTEALDAVSEVAARLGGEAGTEALIRGALAKLARPEEVR</sequence>
<dbReference type="Pfam" id="PF14520">
    <property type="entry name" value="HHH_5"/>
    <property type="match status" value="1"/>
</dbReference>
<dbReference type="EC" id="3.6.4.12" evidence="7"/>
<dbReference type="InterPro" id="IPR013849">
    <property type="entry name" value="DNA_helicase_Holl-junc_RuvA_I"/>
</dbReference>
<dbReference type="NCBIfam" id="TIGR00084">
    <property type="entry name" value="ruvA"/>
    <property type="match status" value="1"/>
</dbReference>
<keyword evidence="7" id="KW-0347">Helicase</keyword>
<evidence type="ECO:0000256" key="3">
    <source>
        <dbReference type="ARBA" id="ARBA00023125"/>
    </source>
</evidence>
<name>A0A380TJY4_9ZZZZ</name>
<dbReference type="HAMAP" id="MF_00031">
    <property type="entry name" value="DNA_HJ_migration_RuvA"/>
    <property type="match status" value="1"/>
</dbReference>
<dbReference type="EMBL" id="UIDG01000590">
    <property type="protein sequence ID" value="SUS08317.1"/>
    <property type="molecule type" value="Genomic_DNA"/>
</dbReference>
<dbReference type="Pfam" id="PF07499">
    <property type="entry name" value="RuvA_C"/>
    <property type="match status" value="1"/>
</dbReference>
<accession>A0A380TJY4</accession>
<keyword evidence="2" id="KW-0227">DNA damage</keyword>
<evidence type="ECO:0000313" key="6">
    <source>
        <dbReference type="EMBL" id="SUS07188.1"/>
    </source>
</evidence>
<dbReference type="Pfam" id="PF01330">
    <property type="entry name" value="RuvA_N"/>
    <property type="match status" value="1"/>
</dbReference>
<reference evidence="7" key="1">
    <citation type="submission" date="2018-07" db="EMBL/GenBank/DDBJ databases">
        <authorList>
            <person name="Quirk P.G."/>
            <person name="Krulwich T.A."/>
        </authorList>
    </citation>
    <scope>NUCLEOTIDE SEQUENCE</scope>
</reference>
<dbReference type="GO" id="GO:0009379">
    <property type="term" value="C:Holliday junction helicase complex"/>
    <property type="evidence" value="ECO:0007669"/>
    <property type="project" value="InterPro"/>
</dbReference>
<dbReference type="GO" id="GO:0005524">
    <property type="term" value="F:ATP binding"/>
    <property type="evidence" value="ECO:0007669"/>
    <property type="project" value="InterPro"/>
</dbReference>
<evidence type="ECO:0000256" key="4">
    <source>
        <dbReference type="ARBA" id="ARBA00023204"/>
    </source>
</evidence>
<keyword evidence="7" id="KW-0067">ATP-binding</keyword>
<evidence type="ECO:0000256" key="2">
    <source>
        <dbReference type="ARBA" id="ARBA00022763"/>
    </source>
</evidence>
<dbReference type="GO" id="GO:0006281">
    <property type="term" value="P:DNA repair"/>
    <property type="evidence" value="ECO:0007669"/>
    <property type="project" value="UniProtKB-KW"/>
</dbReference>
<dbReference type="InterPro" id="IPR000085">
    <property type="entry name" value="RuvA"/>
</dbReference>
<evidence type="ECO:0000256" key="1">
    <source>
        <dbReference type="ARBA" id="ARBA00022490"/>
    </source>
</evidence>
<keyword evidence="7" id="KW-0547">Nucleotide-binding</keyword>
<feature type="domain" description="Helix-hairpin-helix DNA-binding motif class 1" evidence="5">
    <location>
        <begin position="72"/>
        <end position="91"/>
    </location>
</feature>
<dbReference type="GO" id="GO:0003677">
    <property type="term" value="F:DNA binding"/>
    <property type="evidence" value="ECO:0007669"/>
    <property type="project" value="UniProtKB-KW"/>
</dbReference>
<dbReference type="Gene3D" id="2.40.50.140">
    <property type="entry name" value="Nucleic acid-binding proteins"/>
    <property type="match status" value="1"/>
</dbReference>
<dbReference type="EMBL" id="UIDG01000330">
    <property type="protein sequence ID" value="SUS07188.1"/>
    <property type="molecule type" value="Genomic_DNA"/>
</dbReference>
<dbReference type="GO" id="GO:0009378">
    <property type="term" value="F:four-way junction helicase activity"/>
    <property type="evidence" value="ECO:0007669"/>
    <property type="project" value="InterPro"/>
</dbReference>
<keyword evidence="1" id="KW-0963">Cytoplasm</keyword>
<dbReference type="InterPro" id="IPR036267">
    <property type="entry name" value="RuvA_C_sf"/>
</dbReference>
<protein>
    <submittedName>
        <fullName evidence="7">Holliday junction ATP-dependent DNA helicase RuvA</fullName>
        <ecNumber evidence="7">3.6.4.12</ecNumber>
    </submittedName>
</protein>
<dbReference type="Gene3D" id="1.10.8.10">
    <property type="entry name" value="DNA helicase RuvA subunit, C-terminal domain"/>
    <property type="match status" value="1"/>
</dbReference>
<dbReference type="Gene3D" id="1.10.150.20">
    <property type="entry name" value="5' to 3' exonuclease, C-terminal subdomain"/>
    <property type="match status" value="1"/>
</dbReference>
<dbReference type="SUPFAM" id="SSF50249">
    <property type="entry name" value="Nucleic acid-binding proteins"/>
    <property type="match status" value="1"/>
</dbReference>
<dbReference type="InterPro" id="IPR003583">
    <property type="entry name" value="Hlx-hairpin-Hlx_DNA-bd_motif"/>
</dbReference>
<evidence type="ECO:0000313" key="7">
    <source>
        <dbReference type="EMBL" id="SUS08317.1"/>
    </source>
</evidence>
<dbReference type="GO" id="GO:0006310">
    <property type="term" value="P:DNA recombination"/>
    <property type="evidence" value="ECO:0007669"/>
    <property type="project" value="InterPro"/>
</dbReference>
<gene>
    <name evidence="7" type="primary">ruvA</name>
    <name evidence="6" type="ORF">DF3PB_3960004</name>
    <name evidence="7" type="ORF">DF3PB_630006</name>
</gene>
<dbReference type="SUPFAM" id="SSF46929">
    <property type="entry name" value="DNA helicase RuvA subunit, C-terminal domain"/>
    <property type="match status" value="1"/>
</dbReference>
<keyword evidence="3" id="KW-0238">DNA-binding</keyword>